<keyword evidence="1" id="KW-0812">Transmembrane</keyword>
<sequence length="341" mass="39132">MKRLAVTNREINNFAFKMTNNSIDSLVLLKNFYEEGNFSEKQLNMISGGFMLFGVILNMGTLVTSINNLNKGITSFIISIAFLDILNLMLLLPELNFINSQNWKFSQKLCFIYMGTECLISILIFYTTIALNLTVISNVKLIQSKIKVHNIDKEEYHLYDSSNESDELDDIEQGYEILESCREEPISRYEDKNESFSFIFLLILILAVSVSIPFFLYAQKQHVPGTNNTKPKTIRMPIKIALALSMIFIVCSFQRFYGTLITEFVKRKLTEPFQVLKYSHAINSLSAIMLTLLHYLSSLIRPFSLLMIQVCSRLSCITKTRHKSTIKTKTAIKTINNTIEL</sequence>
<dbReference type="AlphaFoldDB" id="A0A336MP63"/>
<feature type="transmembrane region" description="Helical" evidence="1">
    <location>
        <begin position="196"/>
        <end position="217"/>
    </location>
</feature>
<organism evidence="3">
    <name type="scientific">Culicoides sonorensis</name>
    <name type="common">Biting midge</name>
    <dbReference type="NCBI Taxonomy" id="179676"/>
    <lineage>
        <taxon>Eukaryota</taxon>
        <taxon>Metazoa</taxon>
        <taxon>Ecdysozoa</taxon>
        <taxon>Arthropoda</taxon>
        <taxon>Hexapoda</taxon>
        <taxon>Insecta</taxon>
        <taxon>Pterygota</taxon>
        <taxon>Neoptera</taxon>
        <taxon>Endopterygota</taxon>
        <taxon>Diptera</taxon>
        <taxon>Nematocera</taxon>
        <taxon>Chironomoidea</taxon>
        <taxon>Ceratopogonidae</taxon>
        <taxon>Ceratopogoninae</taxon>
        <taxon>Culicoides</taxon>
        <taxon>Monoculicoides</taxon>
    </lineage>
</organism>
<keyword evidence="1" id="KW-0472">Membrane</keyword>
<protein>
    <submittedName>
        <fullName evidence="3">CSON004822 protein</fullName>
    </submittedName>
</protein>
<proteinExistence type="predicted"/>
<keyword evidence="1" id="KW-1133">Transmembrane helix</keyword>
<feature type="transmembrane region" description="Helical" evidence="1">
    <location>
        <begin position="278"/>
        <end position="297"/>
    </location>
</feature>
<dbReference type="EMBL" id="UFQT01001983">
    <property type="protein sequence ID" value="SSX32294.1"/>
    <property type="molecule type" value="Genomic_DNA"/>
</dbReference>
<evidence type="ECO:0000256" key="1">
    <source>
        <dbReference type="SAM" id="Phobius"/>
    </source>
</evidence>
<feature type="transmembrane region" description="Helical" evidence="1">
    <location>
        <begin position="238"/>
        <end position="258"/>
    </location>
</feature>
<feature type="transmembrane region" description="Helical" evidence="1">
    <location>
        <begin position="72"/>
        <end position="91"/>
    </location>
</feature>
<name>A0A336MP63_CULSO</name>
<dbReference type="EMBL" id="UFQS01001983">
    <property type="protein sequence ID" value="SSX12852.1"/>
    <property type="molecule type" value="Genomic_DNA"/>
</dbReference>
<feature type="transmembrane region" description="Helical" evidence="1">
    <location>
        <begin position="43"/>
        <end position="66"/>
    </location>
</feature>
<feature type="transmembrane region" description="Helical" evidence="1">
    <location>
        <begin position="111"/>
        <end position="131"/>
    </location>
</feature>
<accession>A0A336MP63</accession>
<dbReference type="VEuPathDB" id="VectorBase:CSON004822"/>
<reference evidence="2" key="1">
    <citation type="submission" date="2018-04" db="EMBL/GenBank/DDBJ databases">
        <authorList>
            <person name="Go L.Y."/>
            <person name="Mitchell J.A."/>
        </authorList>
    </citation>
    <scope>NUCLEOTIDE SEQUENCE</scope>
    <source>
        <tissue evidence="2">Whole organism</tissue>
    </source>
</reference>
<gene>
    <name evidence="3" type="primary">CSON004822</name>
</gene>
<reference evidence="3" key="2">
    <citation type="submission" date="2018-07" db="EMBL/GenBank/DDBJ databases">
        <authorList>
            <person name="Quirk P.G."/>
            <person name="Krulwich T.A."/>
        </authorList>
    </citation>
    <scope>NUCLEOTIDE SEQUENCE</scope>
</reference>
<evidence type="ECO:0000313" key="3">
    <source>
        <dbReference type="EMBL" id="SSX32294.1"/>
    </source>
</evidence>
<evidence type="ECO:0000313" key="2">
    <source>
        <dbReference type="EMBL" id="SSX12852.1"/>
    </source>
</evidence>